<evidence type="ECO:0000313" key="6">
    <source>
        <dbReference type="Proteomes" id="UP000603200"/>
    </source>
</evidence>
<feature type="compositionally biased region" description="Basic and acidic residues" evidence="3">
    <location>
        <begin position="10"/>
        <end position="24"/>
    </location>
</feature>
<dbReference type="CDD" id="cd04623">
    <property type="entry name" value="CBS_pair_bac_euk"/>
    <property type="match status" value="1"/>
</dbReference>
<dbReference type="SUPFAM" id="SSF54631">
    <property type="entry name" value="CBS-domain pair"/>
    <property type="match status" value="1"/>
</dbReference>
<dbReference type="InterPro" id="IPR000644">
    <property type="entry name" value="CBS_dom"/>
</dbReference>
<feature type="domain" description="CBS" evidence="4">
    <location>
        <begin position="89"/>
        <end position="144"/>
    </location>
</feature>
<dbReference type="PANTHER" id="PTHR43080:SF2">
    <property type="entry name" value="CBS DOMAIN-CONTAINING PROTEIN"/>
    <property type="match status" value="1"/>
</dbReference>
<dbReference type="Proteomes" id="UP000603200">
    <property type="component" value="Unassembled WGS sequence"/>
</dbReference>
<dbReference type="SMART" id="SM00116">
    <property type="entry name" value="CBS"/>
    <property type="match status" value="2"/>
</dbReference>
<evidence type="ECO:0000256" key="1">
    <source>
        <dbReference type="ARBA" id="ARBA00023122"/>
    </source>
</evidence>
<dbReference type="PANTHER" id="PTHR43080">
    <property type="entry name" value="CBS DOMAIN-CONTAINING PROTEIN CBSX3, MITOCHONDRIAL"/>
    <property type="match status" value="1"/>
</dbReference>
<reference evidence="5 6" key="1">
    <citation type="submission" date="2021-01" db="EMBL/GenBank/DDBJ databases">
        <title>Whole genome shotgun sequence of Actinoplanes humidus NBRC 14915.</title>
        <authorList>
            <person name="Komaki H."/>
            <person name="Tamura T."/>
        </authorList>
    </citation>
    <scope>NUCLEOTIDE SEQUENCE [LARGE SCALE GENOMIC DNA]</scope>
    <source>
        <strain evidence="5 6">NBRC 14915</strain>
    </source>
</reference>
<evidence type="ECO:0000256" key="2">
    <source>
        <dbReference type="PROSITE-ProRule" id="PRU00703"/>
    </source>
</evidence>
<dbReference type="InterPro" id="IPR046342">
    <property type="entry name" value="CBS_dom_sf"/>
</dbReference>
<feature type="region of interest" description="Disordered" evidence="3">
    <location>
        <begin position="1"/>
        <end position="26"/>
    </location>
</feature>
<dbReference type="InterPro" id="IPR051257">
    <property type="entry name" value="Diverse_CBS-Domain"/>
</dbReference>
<gene>
    <name evidence="5" type="ORF">Ahu01nite_015720</name>
</gene>
<keyword evidence="6" id="KW-1185">Reference proteome</keyword>
<evidence type="ECO:0000256" key="3">
    <source>
        <dbReference type="SAM" id="MobiDB-lite"/>
    </source>
</evidence>
<proteinExistence type="predicted"/>
<dbReference type="Pfam" id="PF00571">
    <property type="entry name" value="CBS"/>
    <property type="match status" value="2"/>
</dbReference>
<evidence type="ECO:0000259" key="4">
    <source>
        <dbReference type="PROSITE" id="PS51371"/>
    </source>
</evidence>
<feature type="domain" description="CBS" evidence="4">
    <location>
        <begin position="21"/>
        <end position="80"/>
    </location>
</feature>
<dbReference type="Gene3D" id="3.10.580.10">
    <property type="entry name" value="CBS-domain"/>
    <property type="match status" value="1"/>
</dbReference>
<dbReference type="EMBL" id="BOMN01000019">
    <property type="protein sequence ID" value="GIE18470.1"/>
    <property type="molecule type" value="Genomic_DNA"/>
</dbReference>
<sequence>MGRGPGGHMRISDVLHNKGGRDQGGRVVTVTPQTTVQELLTTLAEHGIGAAVVSADGQAIAGIVSERDIVRALAGRGAAVLTEPVSAIATARVFTVGPDADVADVEKLMTEHRFRHVPVVAGDALTGIVSIGDVVKKRITELEVEKSALTGYITGERAG</sequence>
<dbReference type="PROSITE" id="PS51371">
    <property type="entry name" value="CBS"/>
    <property type="match status" value="2"/>
</dbReference>
<dbReference type="InterPro" id="IPR044725">
    <property type="entry name" value="CBSX3_CBS_dom"/>
</dbReference>
<name>A0ABQ3ZIR3_9ACTN</name>
<keyword evidence="1 2" id="KW-0129">CBS domain</keyword>
<comment type="caution">
    <text evidence="5">The sequence shown here is derived from an EMBL/GenBank/DDBJ whole genome shotgun (WGS) entry which is preliminary data.</text>
</comment>
<organism evidence="5 6">
    <name type="scientific">Winogradskya humida</name>
    <dbReference type="NCBI Taxonomy" id="113566"/>
    <lineage>
        <taxon>Bacteria</taxon>
        <taxon>Bacillati</taxon>
        <taxon>Actinomycetota</taxon>
        <taxon>Actinomycetes</taxon>
        <taxon>Micromonosporales</taxon>
        <taxon>Micromonosporaceae</taxon>
        <taxon>Winogradskya</taxon>
    </lineage>
</organism>
<protein>
    <submittedName>
        <fullName evidence="5">Signal transduction protein</fullName>
    </submittedName>
</protein>
<evidence type="ECO:0000313" key="5">
    <source>
        <dbReference type="EMBL" id="GIE18470.1"/>
    </source>
</evidence>
<accession>A0ABQ3ZIR3</accession>